<feature type="signal peptide" evidence="2">
    <location>
        <begin position="1"/>
        <end position="28"/>
    </location>
</feature>
<dbReference type="AlphaFoldDB" id="A0A2J8A3R4"/>
<feature type="compositionally biased region" description="Low complexity" evidence="1">
    <location>
        <begin position="262"/>
        <end position="279"/>
    </location>
</feature>
<evidence type="ECO:0000313" key="3">
    <source>
        <dbReference type="EMBL" id="PNH07146.1"/>
    </source>
</evidence>
<feature type="region of interest" description="Disordered" evidence="1">
    <location>
        <begin position="48"/>
        <end position="68"/>
    </location>
</feature>
<feature type="region of interest" description="Disordered" evidence="1">
    <location>
        <begin position="256"/>
        <end position="289"/>
    </location>
</feature>
<dbReference type="InterPro" id="IPR013083">
    <property type="entry name" value="Znf_RING/FYVE/PHD"/>
</dbReference>
<feature type="chain" id="PRO_5014365183" description="RING-type domain-containing protein" evidence="2">
    <location>
        <begin position="29"/>
        <end position="437"/>
    </location>
</feature>
<sequence length="437" mass="44813">MCLYATGFGAPAAGAWLLAIVQDLPVLSSVLYCNVDATSSRSRALLQGALTPPDHPLSAQDSRRTRTGVASVLPDLREWLPRAGRAGGGATQGPRRSARARNSPSLPAPSSSGSLPTDAQHQMRSAPSAAPSTASPGSQARSDGGALDTQTRRWRKKDRPACYPGDHAARPRPPAAAAPVAASAAATVDKAAGATTATAAASITTAAAAAVDTVKAAATPTAAKADAAATAKVAPPPAPQALPPLTVPSQSYMEAWQRRQRGGQQQASPPPGCSAAGAGVHTTPPPAVPLPSLSAVAAVERPPQPVPQRSPRCWAQVVATQPLHRSPLLPPTPPVLATAHIRIPVPVPGGGSEAHAAAGDRDKMRDWEDEADDFGGKCLVCMDAPRQLAFQHLDGSLHAGVCRGCEAGLRARGLAASCPMCRQEVRQLQPLEPCCLR</sequence>
<gene>
    <name evidence="3" type="ORF">TSOC_006409</name>
</gene>
<evidence type="ECO:0000256" key="1">
    <source>
        <dbReference type="SAM" id="MobiDB-lite"/>
    </source>
</evidence>
<comment type="caution">
    <text evidence="3">The sequence shown here is derived from an EMBL/GenBank/DDBJ whole genome shotgun (WGS) entry which is preliminary data.</text>
</comment>
<dbReference type="EMBL" id="PGGS01000194">
    <property type="protein sequence ID" value="PNH07146.1"/>
    <property type="molecule type" value="Genomic_DNA"/>
</dbReference>
<evidence type="ECO:0000256" key="2">
    <source>
        <dbReference type="SAM" id="SignalP"/>
    </source>
</evidence>
<dbReference type="OrthoDB" id="10014838at2759"/>
<dbReference type="Pfam" id="PF13920">
    <property type="entry name" value="zf-C3HC4_3"/>
    <property type="match status" value="1"/>
</dbReference>
<feature type="region of interest" description="Disordered" evidence="1">
    <location>
        <begin position="80"/>
        <end position="176"/>
    </location>
</feature>
<reference evidence="3 4" key="1">
    <citation type="journal article" date="2017" name="Mol. Biol. Evol.">
        <title>The 4-celled Tetrabaena socialis nuclear genome reveals the essential components for genetic control of cell number at the origin of multicellularity in the volvocine lineage.</title>
        <authorList>
            <person name="Featherston J."/>
            <person name="Arakaki Y."/>
            <person name="Hanschen E.R."/>
            <person name="Ferris P.J."/>
            <person name="Michod R.E."/>
            <person name="Olson B.J.S.C."/>
            <person name="Nozaki H."/>
            <person name="Durand P.M."/>
        </authorList>
    </citation>
    <scope>NUCLEOTIDE SEQUENCE [LARGE SCALE GENOMIC DNA]</scope>
    <source>
        <strain evidence="3 4">NIES-571</strain>
    </source>
</reference>
<feature type="compositionally biased region" description="Low complexity" evidence="1">
    <location>
        <begin position="125"/>
        <end position="140"/>
    </location>
</feature>
<protein>
    <recommendedName>
        <fullName evidence="5">RING-type domain-containing protein</fullName>
    </recommendedName>
</protein>
<dbReference type="Proteomes" id="UP000236333">
    <property type="component" value="Unassembled WGS sequence"/>
</dbReference>
<dbReference type="Gene3D" id="3.30.40.10">
    <property type="entry name" value="Zinc/RING finger domain, C3HC4 (zinc finger)"/>
    <property type="match status" value="1"/>
</dbReference>
<evidence type="ECO:0008006" key="5">
    <source>
        <dbReference type="Google" id="ProtNLM"/>
    </source>
</evidence>
<name>A0A2J8A3R4_9CHLO</name>
<keyword evidence="4" id="KW-1185">Reference proteome</keyword>
<organism evidence="3 4">
    <name type="scientific">Tetrabaena socialis</name>
    <dbReference type="NCBI Taxonomy" id="47790"/>
    <lineage>
        <taxon>Eukaryota</taxon>
        <taxon>Viridiplantae</taxon>
        <taxon>Chlorophyta</taxon>
        <taxon>core chlorophytes</taxon>
        <taxon>Chlorophyceae</taxon>
        <taxon>CS clade</taxon>
        <taxon>Chlamydomonadales</taxon>
        <taxon>Tetrabaenaceae</taxon>
        <taxon>Tetrabaena</taxon>
    </lineage>
</organism>
<evidence type="ECO:0000313" key="4">
    <source>
        <dbReference type="Proteomes" id="UP000236333"/>
    </source>
</evidence>
<accession>A0A2J8A3R4</accession>
<feature type="compositionally biased region" description="Low complexity" evidence="1">
    <location>
        <begin position="92"/>
        <end position="116"/>
    </location>
</feature>
<keyword evidence="2" id="KW-0732">Signal</keyword>
<proteinExistence type="predicted"/>